<dbReference type="InterPro" id="IPR037176">
    <property type="entry name" value="Osmotin/thaumatin-like_sf"/>
</dbReference>
<proteinExistence type="predicted"/>
<feature type="chain" id="PRO_5040282438" evidence="1">
    <location>
        <begin position="16"/>
        <end position="183"/>
    </location>
</feature>
<protein>
    <submittedName>
        <fullName evidence="2">Uncharacterized protein</fullName>
    </submittedName>
</protein>
<dbReference type="SMART" id="SM00205">
    <property type="entry name" value="THN"/>
    <property type="match status" value="1"/>
</dbReference>
<dbReference type="Gene3D" id="2.60.110.10">
    <property type="entry name" value="Thaumatin"/>
    <property type="match status" value="1"/>
</dbReference>
<keyword evidence="3" id="KW-1185">Reference proteome</keyword>
<dbReference type="Proteomes" id="UP001153712">
    <property type="component" value="Chromosome 14"/>
</dbReference>
<organism evidence="2 3">
    <name type="scientific">Phyllotreta striolata</name>
    <name type="common">Striped flea beetle</name>
    <name type="synonym">Crioceris striolata</name>
    <dbReference type="NCBI Taxonomy" id="444603"/>
    <lineage>
        <taxon>Eukaryota</taxon>
        <taxon>Metazoa</taxon>
        <taxon>Ecdysozoa</taxon>
        <taxon>Arthropoda</taxon>
        <taxon>Hexapoda</taxon>
        <taxon>Insecta</taxon>
        <taxon>Pterygota</taxon>
        <taxon>Neoptera</taxon>
        <taxon>Endopterygota</taxon>
        <taxon>Coleoptera</taxon>
        <taxon>Polyphaga</taxon>
        <taxon>Cucujiformia</taxon>
        <taxon>Chrysomeloidea</taxon>
        <taxon>Chrysomelidae</taxon>
        <taxon>Galerucinae</taxon>
        <taxon>Alticini</taxon>
        <taxon>Phyllotreta</taxon>
    </lineage>
</organism>
<reference evidence="2" key="1">
    <citation type="submission" date="2022-01" db="EMBL/GenBank/DDBJ databases">
        <authorList>
            <person name="King R."/>
        </authorList>
    </citation>
    <scope>NUCLEOTIDE SEQUENCE</scope>
</reference>
<keyword evidence="1" id="KW-0732">Signal</keyword>
<evidence type="ECO:0000313" key="2">
    <source>
        <dbReference type="EMBL" id="CAG9857440.1"/>
    </source>
</evidence>
<evidence type="ECO:0000256" key="1">
    <source>
        <dbReference type="SAM" id="SignalP"/>
    </source>
</evidence>
<feature type="signal peptide" evidence="1">
    <location>
        <begin position="1"/>
        <end position="15"/>
    </location>
</feature>
<name>A0A9N9TFG9_PHYSR</name>
<dbReference type="PANTHER" id="PTHR31013:SF2">
    <property type="entry name" value="THAUMATIN-LIKE PROTEIN"/>
    <property type="match status" value="1"/>
</dbReference>
<dbReference type="PANTHER" id="PTHR31013">
    <property type="entry name" value="THAUMATIN FAMILY PROTEIN-RELATED"/>
    <property type="match status" value="1"/>
</dbReference>
<dbReference type="SUPFAM" id="SSF49870">
    <property type="entry name" value="Osmotin, thaumatin-like protein"/>
    <property type="match status" value="1"/>
</dbReference>
<dbReference type="OrthoDB" id="430315at2759"/>
<dbReference type="EMBL" id="OU900107">
    <property type="protein sequence ID" value="CAG9857440.1"/>
    <property type="molecule type" value="Genomic_DNA"/>
</dbReference>
<evidence type="ECO:0000313" key="3">
    <source>
        <dbReference type="Proteomes" id="UP001153712"/>
    </source>
</evidence>
<sequence>MWPLLLLICYGSVAATPTPTAPRHTKGVQIKNNGKDRLWIEMTNEDAFSLPPGQMASVILEDTWSGRIFARSEECQFKRCETPYTTAELSFDGDGKEDTYKVSLADGYNVAMKIQPTGRSTFCRVASCRQNLRRDCPASRQIKDDDGAVVGCAATSDGRRDVCPQADQAYSCKTSDTYVVSIG</sequence>
<accession>A0A9N9TFG9</accession>
<dbReference type="Pfam" id="PF00314">
    <property type="entry name" value="Thaumatin"/>
    <property type="match status" value="1"/>
</dbReference>
<dbReference type="PROSITE" id="PS51367">
    <property type="entry name" value="THAUMATIN_2"/>
    <property type="match status" value="1"/>
</dbReference>
<dbReference type="InterPro" id="IPR001938">
    <property type="entry name" value="Thaumatin"/>
</dbReference>
<gene>
    <name evidence="2" type="ORF">PHYEVI_LOCUS3845</name>
</gene>
<dbReference type="AlphaFoldDB" id="A0A9N9TFG9"/>